<gene>
    <name evidence="1" type="ORF">DERYTH_LOCUS15936</name>
</gene>
<comment type="caution">
    <text evidence="1">The sequence shown here is derived from an EMBL/GenBank/DDBJ whole genome shotgun (WGS) entry which is preliminary data.</text>
</comment>
<sequence>KKGELLLEYIKESKDGNIECIELWDIDLADLHSVKNFADKFIKEYLIVNEK</sequence>
<accession>A0A9N9IN83</accession>
<feature type="non-terminal residue" evidence="1">
    <location>
        <position position="51"/>
    </location>
</feature>
<proteinExistence type="predicted"/>
<keyword evidence="2" id="KW-1185">Reference proteome</keyword>
<name>A0A9N9IN83_9GLOM</name>
<dbReference type="EMBL" id="CAJVPY010013392">
    <property type="protein sequence ID" value="CAG8740242.1"/>
    <property type="molecule type" value="Genomic_DNA"/>
</dbReference>
<dbReference type="OrthoDB" id="542013at2759"/>
<reference evidence="1" key="1">
    <citation type="submission" date="2021-06" db="EMBL/GenBank/DDBJ databases">
        <authorList>
            <person name="Kallberg Y."/>
            <person name="Tangrot J."/>
            <person name="Rosling A."/>
        </authorList>
    </citation>
    <scope>NUCLEOTIDE SEQUENCE</scope>
    <source>
        <strain evidence="1">MA453B</strain>
    </source>
</reference>
<dbReference type="Proteomes" id="UP000789405">
    <property type="component" value="Unassembled WGS sequence"/>
</dbReference>
<protein>
    <submittedName>
        <fullName evidence="1">8816_t:CDS:1</fullName>
    </submittedName>
</protein>
<dbReference type="AlphaFoldDB" id="A0A9N9IN83"/>
<organism evidence="1 2">
    <name type="scientific">Dentiscutata erythropus</name>
    <dbReference type="NCBI Taxonomy" id="1348616"/>
    <lineage>
        <taxon>Eukaryota</taxon>
        <taxon>Fungi</taxon>
        <taxon>Fungi incertae sedis</taxon>
        <taxon>Mucoromycota</taxon>
        <taxon>Glomeromycotina</taxon>
        <taxon>Glomeromycetes</taxon>
        <taxon>Diversisporales</taxon>
        <taxon>Gigasporaceae</taxon>
        <taxon>Dentiscutata</taxon>
    </lineage>
</organism>
<evidence type="ECO:0000313" key="2">
    <source>
        <dbReference type="Proteomes" id="UP000789405"/>
    </source>
</evidence>
<evidence type="ECO:0000313" key="1">
    <source>
        <dbReference type="EMBL" id="CAG8740242.1"/>
    </source>
</evidence>